<dbReference type="Pfam" id="PF24764">
    <property type="entry name" value="rva_4"/>
    <property type="match status" value="1"/>
</dbReference>
<feature type="domain" description="Integrase catalytic" evidence="1">
    <location>
        <begin position="279"/>
        <end position="456"/>
    </location>
</feature>
<comment type="caution">
    <text evidence="2">The sequence shown here is derived from an EMBL/GenBank/DDBJ whole genome shotgun (WGS) entry which is preliminary data.</text>
</comment>
<dbReference type="PROSITE" id="PS50994">
    <property type="entry name" value="INTEGRASE"/>
    <property type="match status" value="1"/>
</dbReference>
<proteinExistence type="predicted"/>
<sequence length="529" mass="60315">MWVSFSNEMVDIQMLHTGDVFVSGKNKSYEHSGVLLSTFQCRHVGMVVLSLVRPLIGRGPGLKPRGGGVAGQRTQPFRSAAVPRRLPSLVEIRWHFSIHGLQNNGILLLQEIADRALRRERIFQDHVDLFSEALHTALQSLLWALLWALMGDIGESLGRPSYNIPPTLIEAHLLWGQTAEEIAQVFGVCERTIRRRMAQYGIRVHNLLTPIEDNSLDETVTQVLQQHPMSGYKMMVGHLNAQGIRIQRQRVQESMRRVDPGGVLMRTLQLNPRRRRKYSVRAPNSLWHIDGNHKLIRWRIVVHGGIDGFSRLIVYLSNNRAATVLKSFLEAVNVYGVPSRVRSDKGGENVDVARYMVANRGLNRNSHIAGRSVHNQRIERLWRDVYVGVLDLFYTIFTNLERGLLNPDSEIHLYALHWCFVPHIQKHLQFFERGWNCHRLRTEGNQSPLQLWTRHEHEAQQGPIQVDMEFGVDWTGPCGHHQPGVVVPEVQLQRSLTHQEVGSLPDPDGPLSNVLDVYVQSVSLSEMLQ</sequence>
<dbReference type="InterPro" id="IPR001584">
    <property type="entry name" value="Integrase_cat-core"/>
</dbReference>
<dbReference type="Gene3D" id="3.30.420.10">
    <property type="entry name" value="Ribonuclease H-like superfamily/Ribonuclease H"/>
    <property type="match status" value="1"/>
</dbReference>
<dbReference type="InterPro" id="IPR036397">
    <property type="entry name" value="RNaseH_sf"/>
</dbReference>
<protein>
    <recommendedName>
        <fullName evidence="1">Integrase catalytic domain-containing protein</fullName>
    </recommendedName>
</protein>
<dbReference type="Proteomes" id="UP001174136">
    <property type="component" value="Unassembled WGS sequence"/>
</dbReference>
<dbReference type="PANTHER" id="PTHR46791:SF4">
    <property type="match status" value="1"/>
</dbReference>
<name>A0AA47MMM8_MERPO</name>
<accession>A0AA47MMM8</accession>
<organism evidence="2 3">
    <name type="scientific">Merluccius polli</name>
    <name type="common">Benguela hake</name>
    <name type="synonym">Merluccius cadenati</name>
    <dbReference type="NCBI Taxonomy" id="89951"/>
    <lineage>
        <taxon>Eukaryota</taxon>
        <taxon>Metazoa</taxon>
        <taxon>Chordata</taxon>
        <taxon>Craniata</taxon>
        <taxon>Vertebrata</taxon>
        <taxon>Euteleostomi</taxon>
        <taxon>Actinopterygii</taxon>
        <taxon>Neopterygii</taxon>
        <taxon>Teleostei</taxon>
        <taxon>Neoteleostei</taxon>
        <taxon>Acanthomorphata</taxon>
        <taxon>Zeiogadaria</taxon>
        <taxon>Gadariae</taxon>
        <taxon>Gadiformes</taxon>
        <taxon>Gadoidei</taxon>
        <taxon>Merlucciidae</taxon>
        <taxon>Merluccius</taxon>
    </lineage>
</organism>
<dbReference type="GO" id="GO:0003676">
    <property type="term" value="F:nucleic acid binding"/>
    <property type="evidence" value="ECO:0007669"/>
    <property type="project" value="InterPro"/>
</dbReference>
<dbReference type="InterPro" id="IPR012337">
    <property type="entry name" value="RNaseH-like_sf"/>
</dbReference>
<dbReference type="GO" id="GO:0015074">
    <property type="term" value="P:DNA integration"/>
    <property type="evidence" value="ECO:0007669"/>
    <property type="project" value="InterPro"/>
</dbReference>
<reference evidence="2" key="1">
    <citation type="journal article" date="2023" name="Front. Mar. Sci.">
        <title>A new Merluccius polli reference genome to investigate the effects of global change in West African waters.</title>
        <authorList>
            <person name="Mateo J.L."/>
            <person name="Blanco-Fernandez C."/>
            <person name="Garcia-Vazquez E."/>
            <person name="Machado-Schiaffino G."/>
        </authorList>
    </citation>
    <scope>NUCLEOTIDE SEQUENCE</scope>
    <source>
        <strain evidence="2">C29</strain>
        <tissue evidence="2">Fin</tissue>
    </source>
</reference>
<evidence type="ECO:0000259" key="1">
    <source>
        <dbReference type="PROSITE" id="PS50994"/>
    </source>
</evidence>
<dbReference type="InterPro" id="IPR058913">
    <property type="entry name" value="Integrase_dom_put"/>
</dbReference>
<evidence type="ECO:0000313" key="3">
    <source>
        <dbReference type="Proteomes" id="UP001174136"/>
    </source>
</evidence>
<keyword evidence="3" id="KW-1185">Reference proteome</keyword>
<dbReference type="AlphaFoldDB" id="A0AA47MMM8"/>
<dbReference type="PANTHER" id="PTHR46791">
    <property type="entry name" value="EXPRESSED PROTEIN"/>
    <property type="match status" value="1"/>
</dbReference>
<gene>
    <name evidence="2" type="ORF">N1851_018654</name>
</gene>
<dbReference type="SUPFAM" id="SSF53098">
    <property type="entry name" value="Ribonuclease H-like"/>
    <property type="match status" value="1"/>
</dbReference>
<dbReference type="EMBL" id="JAOPHQ010003426">
    <property type="protein sequence ID" value="KAK0143228.1"/>
    <property type="molecule type" value="Genomic_DNA"/>
</dbReference>
<evidence type="ECO:0000313" key="2">
    <source>
        <dbReference type="EMBL" id="KAK0143228.1"/>
    </source>
</evidence>